<dbReference type="EMBL" id="CP039349">
    <property type="protein sequence ID" value="QCD93203.1"/>
    <property type="molecule type" value="Genomic_DNA"/>
</dbReference>
<gene>
    <name evidence="1" type="ORF">DEO72_LG5g1275</name>
</gene>
<evidence type="ECO:0000313" key="1">
    <source>
        <dbReference type="EMBL" id="QCD93203.1"/>
    </source>
</evidence>
<sequence>MTRKEPYQTVRDHGLMALDTIMVELQSYYSSSPPTLFSLSEFLRSTTTTLCLRRRPASSVNSRASSPLSRCPGSPIVNHLSPRIPMNKHLVNSKPSVELAELPIVLDPVSDLAEEGFLA</sequence>
<keyword evidence="2" id="KW-1185">Reference proteome</keyword>
<accession>A0A4D6LXJ9</accession>
<reference evidence="1 2" key="1">
    <citation type="submission" date="2019-04" db="EMBL/GenBank/DDBJ databases">
        <title>An improved genome assembly and genetic linkage map for asparagus bean, Vigna unguiculata ssp. sesquipedialis.</title>
        <authorList>
            <person name="Xia Q."/>
            <person name="Zhang R."/>
            <person name="Dong Y."/>
        </authorList>
    </citation>
    <scope>NUCLEOTIDE SEQUENCE [LARGE SCALE GENOMIC DNA]</scope>
    <source>
        <tissue evidence="1">Leaf</tissue>
    </source>
</reference>
<evidence type="ECO:0000313" key="2">
    <source>
        <dbReference type="Proteomes" id="UP000501690"/>
    </source>
</evidence>
<dbReference type="Proteomes" id="UP000501690">
    <property type="component" value="Linkage Group LG5"/>
</dbReference>
<proteinExistence type="predicted"/>
<dbReference type="AlphaFoldDB" id="A0A4D6LXJ9"/>
<protein>
    <submittedName>
        <fullName evidence="1">Uncharacterized protein</fullName>
    </submittedName>
</protein>
<organism evidence="1 2">
    <name type="scientific">Vigna unguiculata</name>
    <name type="common">Cowpea</name>
    <dbReference type="NCBI Taxonomy" id="3917"/>
    <lineage>
        <taxon>Eukaryota</taxon>
        <taxon>Viridiplantae</taxon>
        <taxon>Streptophyta</taxon>
        <taxon>Embryophyta</taxon>
        <taxon>Tracheophyta</taxon>
        <taxon>Spermatophyta</taxon>
        <taxon>Magnoliopsida</taxon>
        <taxon>eudicotyledons</taxon>
        <taxon>Gunneridae</taxon>
        <taxon>Pentapetalae</taxon>
        <taxon>rosids</taxon>
        <taxon>fabids</taxon>
        <taxon>Fabales</taxon>
        <taxon>Fabaceae</taxon>
        <taxon>Papilionoideae</taxon>
        <taxon>50 kb inversion clade</taxon>
        <taxon>NPAAA clade</taxon>
        <taxon>indigoferoid/millettioid clade</taxon>
        <taxon>Phaseoleae</taxon>
        <taxon>Vigna</taxon>
    </lineage>
</organism>
<name>A0A4D6LXJ9_VIGUN</name>